<evidence type="ECO:0000256" key="16">
    <source>
        <dbReference type="ARBA" id="ARBA00041918"/>
    </source>
</evidence>
<dbReference type="GO" id="GO:0006309">
    <property type="term" value="P:apoptotic DNA fragmentation"/>
    <property type="evidence" value="ECO:0007669"/>
    <property type="project" value="TreeGrafter"/>
</dbReference>
<evidence type="ECO:0000256" key="4">
    <source>
        <dbReference type="ARBA" id="ARBA00012036"/>
    </source>
</evidence>
<gene>
    <name evidence="20" type="primary">LOC105419671</name>
</gene>
<reference evidence="20 21" key="1">
    <citation type="journal article" date="2011" name="Genome Biol. Evol.">
        <title>Integration of the genetic map and genome assembly of fugu facilitates insights into distinct features of genome evolution in teleosts and mammals.</title>
        <authorList>
            <person name="Kai W."/>
            <person name="Kikuchi K."/>
            <person name="Tohari S."/>
            <person name="Chew A.K."/>
            <person name="Tay A."/>
            <person name="Fujiwara A."/>
            <person name="Hosoya S."/>
            <person name="Suetake H."/>
            <person name="Naruse K."/>
            <person name="Brenner S."/>
            <person name="Suzuki Y."/>
            <person name="Venkatesh B."/>
        </authorList>
    </citation>
    <scope>NUCLEOTIDE SEQUENCE [LARGE SCALE GENOMIC DNA]</scope>
</reference>
<sequence length="364" mass="41128">MWGVVLTLGLILAGSDATVTCRDHNNGIVDWYILYKAPVIDTKRTGVEYIYINSNGATAMSPRLSNFKGIDHPEGALANTLKPLFMPIRSMPANFGFISYNDHPPGCNAETTFGHSKGVLMVDRTDSGVWLLHSTPQFPYRRNKNTFWPKSGKKNGQIFICVTFPYAEFKKIGNHLRYIRAFPFEHDIPEQFHDELKKAANWDFLPVNTAFQKLQSKAKMDFGSIAKQISEEAKDGDLYVTIGRQIGSDVMAQTWPCQDKDARSFCIENLPQVLNVETIRTDLGQWLRTKDHSKWCMGTNLNSHVVCIADMNRSLSQYKRYGGALCLDNQGVKNIFKGFVTDQESCNTQNIMNIQNTDCDTLDD</sequence>
<keyword evidence="12" id="KW-0325">Glycoprotein</keyword>
<organism evidence="20 21">
    <name type="scientific">Takifugu rubripes</name>
    <name type="common">Japanese pufferfish</name>
    <name type="synonym">Fugu rubripes</name>
    <dbReference type="NCBI Taxonomy" id="31033"/>
    <lineage>
        <taxon>Eukaryota</taxon>
        <taxon>Metazoa</taxon>
        <taxon>Chordata</taxon>
        <taxon>Craniata</taxon>
        <taxon>Vertebrata</taxon>
        <taxon>Euteleostomi</taxon>
        <taxon>Actinopterygii</taxon>
        <taxon>Neopterygii</taxon>
        <taxon>Teleostei</taxon>
        <taxon>Neoteleostei</taxon>
        <taxon>Acanthomorphata</taxon>
        <taxon>Eupercaria</taxon>
        <taxon>Tetraodontiformes</taxon>
        <taxon>Tetradontoidea</taxon>
        <taxon>Tetraodontidae</taxon>
        <taxon>Takifugu</taxon>
    </lineage>
</organism>
<evidence type="ECO:0000256" key="19">
    <source>
        <dbReference type="SAM" id="SignalP"/>
    </source>
</evidence>
<dbReference type="GO" id="GO:0005764">
    <property type="term" value="C:lysosome"/>
    <property type="evidence" value="ECO:0007669"/>
    <property type="project" value="UniProtKB-SubCell"/>
</dbReference>
<feature type="chain" id="PRO_5025490861" description="Deoxyribonuclease-2-alpha" evidence="19">
    <location>
        <begin position="18"/>
        <end position="364"/>
    </location>
</feature>
<keyword evidence="10" id="KW-0378">Hydrolase</keyword>
<keyword evidence="8 19" id="KW-0732">Signal</keyword>
<keyword evidence="5" id="KW-0217">Developmental protein</keyword>
<evidence type="ECO:0000256" key="17">
    <source>
        <dbReference type="ARBA" id="ARBA00043033"/>
    </source>
</evidence>
<evidence type="ECO:0000256" key="18">
    <source>
        <dbReference type="ARBA" id="ARBA00045381"/>
    </source>
</evidence>
<evidence type="ECO:0000256" key="1">
    <source>
        <dbReference type="ARBA" id="ARBA00000447"/>
    </source>
</evidence>
<evidence type="ECO:0000256" key="10">
    <source>
        <dbReference type="ARBA" id="ARBA00022801"/>
    </source>
</evidence>
<dbReference type="GO" id="GO:0004531">
    <property type="term" value="F:deoxyribonuclease II activity"/>
    <property type="evidence" value="ECO:0007669"/>
    <property type="project" value="UniProtKB-EC"/>
</dbReference>
<keyword evidence="7" id="KW-0540">Nuclease</keyword>
<dbReference type="Pfam" id="PF03265">
    <property type="entry name" value="DNase_II"/>
    <property type="match status" value="1"/>
</dbReference>
<dbReference type="AlphaFoldDB" id="A0A3B5KBQ4"/>
<dbReference type="PANTHER" id="PTHR10858:SF9">
    <property type="entry name" value="DEOXYRIBONUCLEASE-2-ALPHA"/>
    <property type="match status" value="1"/>
</dbReference>
<dbReference type="KEGG" id="tru:105419671"/>
<evidence type="ECO:0000313" key="21">
    <source>
        <dbReference type="Proteomes" id="UP000005226"/>
    </source>
</evidence>
<evidence type="ECO:0000256" key="12">
    <source>
        <dbReference type="ARBA" id="ARBA00023180"/>
    </source>
</evidence>
<name>A0A3B5KBQ4_TAKRU</name>
<evidence type="ECO:0000256" key="8">
    <source>
        <dbReference type="ARBA" id="ARBA00022729"/>
    </source>
</evidence>
<dbReference type="GeneID" id="105419671"/>
<dbReference type="CDD" id="cd09120">
    <property type="entry name" value="PLDc_DNaseII_1"/>
    <property type="match status" value="1"/>
</dbReference>
<evidence type="ECO:0000256" key="9">
    <source>
        <dbReference type="ARBA" id="ARBA00022759"/>
    </source>
</evidence>
<evidence type="ECO:0000256" key="11">
    <source>
        <dbReference type="ARBA" id="ARBA00023157"/>
    </source>
</evidence>
<evidence type="ECO:0000256" key="15">
    <source>
        <dbReference type="ARBA" id="ARBA00041393"/>
    </source>
</evidence>
<keyword evidence="11" id="KW-1015">Disulfide bond</keyword>
<accession>A0A3B5KBQ4</accession>
<evidence type="ECO:0000256" key="6">
    <source>
        <dbReference type="ARBA" id="ARBA00022703"/>
    </source>
</evidence>
<evidence type="ECO:0000313" key="20">
    <source>
        <dbReference type="Ensembl" id="ENSTRUP00000052824.2"/>
    </source>
</evidence>
<reference evidence="20" key="3">
    <citation type="submission" date="2025-09" db="UniProtKB">
        <authorList>
            <consortium name="Ensembl"/>
        </authorList>
    </citation>
    <scope>IDENTIFICATION</scope>
</reference>
<proteinExistence type="inferred from homology"/>
<dbReference type="GeneTree" id="ENSGT00390000002634"/>
<keyword evidence="13" id="KW-0458">Lysosome</keyword>
<keyword evidence="9" id="KW-0255">Endonuclease</keyword>
<dbReference type="STRING" id="31033.ENSTRUP00000052824"/>
<evidence type="ECO:0000256" key="14">
    <source>
        <dbReference type="ARBA" id="ARBA00039868"/>
    </source>
</evidence>
<dbReference type="InterPro" id="IPR004947">
    <property type="entry name" value="DNase_II"/>
</dbReference>
<keyword evidence="6" id="KW-0053">Apoptosis</keyword>
<dbReference type="Ensembl" id="ENSTRUT00000052010.2">
    <property type="protein sequence ID" value="ENSTRUP00000052824.2"/>
    <property type="gene ID" value="ENSTRUG00000022497.2"/>
</dbReference>
<protein>
    <recommendedName>
        <fullName evidence="14">Deoxyribonuclease-2-alpha</fullName>
        <ecNumber evidence="4">3.1.22.1</ecNumber>
    </recommendedName>
    <alternativeName>
        <fullName evidence="15">Acid DNase</fullName>
    </alternativeName>
    <alternativeName>
        <fullName evidence="17">Deoxyribonuclease II alpha</fullName>
    </alternativeName>
    <alternativeName>
        <fullName evidence="16">Lysosomal DNase II</fullName>
    </alternativeName>
</protein>
<comment type="catalytic activity">
    <reaction evidence="1">
        <text>Endonucleolytic cleavage to nucleoside 3'-phosphates and 3'-phosphooligonucleotide end-products.</text>
        <dbReference type="EC" id="3.1.22.1"/>
    </reaction>
</comment>
<dbReference type="PANTHER" id="PTHR10858">
    <property type="entry name" value="DEOXYRIBONUCLEASE II"/>
    <property type="match status" value="1"/>
</dbReference>
<dbReference type="OMA" id="KFWPESG"/>
<dbReference type="EC" id="3.1.22.1" evidence="4"/>
<comment type="similarity">
    <text evidence="3">Belongs to the DNase II family.</text>
</comment>
<feature type="signal peptide" evidence="19">
    <location>
        <begin position="1"/>
        <end position="17"/>
    </location>
</feature>
<evidence type="ECO:0000256" key="3">
    <source>
        <dbReference type="ARBA" id="ARBA00007527"/>
    </source>
</evidence>
<evidence type="ECO:0000256" key="7">
    <source>
        <dbReference type="ARBA" id="ARBA00022722"/>
    </source>
</evidence>
<evidence type="ECO:0000256" key="13">
    <source>
        <dbReference type="ARBA" id="ARBA00023228"/>
    </source>
</evidence>
<reference evidence="20" key="2">
    <citation type="submission" date="2025-08" db="UniProtKB">
        <authorList>
            <consortium name="Ensembl"/>
        </authorList>
    </citation>
    <scope>IDENTIFICATION</scope>
</reference>
<dbReference type="Proteomes" id="UP000005226">
    <property type="component" value="Chromosome 6"/>
</dbReference>
<evidence type="ECO:0000256" key="5">
    <source>
        <dbReference type="ARBA" id="ARBA00022473"/>
    </source>
</evidence>
<comment type="function">
    <text evidence="18">Hydrolyzes DNA under acidic conditions with a preference for double-stranded DNA. Plays a major role in the clearance of nucleic acids generated through apoptosis, hence preventing autoinflammation. Necessary for proper fetal development and for definitive erythropoiesis in fetal liver and bone marrow, where it degrades nuclear DNA expelled from erythroid precursor cells.</text>
</comment>
<keyword evidence="21" id="KW-1185">Reference proteome</keyword>
<dbReference type="RefSeq" id="XP_029693593.1">
    <property type="nucleotide sequence ID" value="XM_029837733.1"/>
</dbReference>
<dbReference type="InParanoid" id="A0A3B5KBQ4"/>
<evidence type="ECO:0000256" key="2">
    <source>
        <dbReference type="ARBA" id="ARBA00004371"/>
    </source>
</evidence>
<comment type="subcellular location">
    <subcellularLocation>
        <location evidence="2">Lysosome</location>
    </subcellularLocation>
</comment>
<dbReference type="OrthoDB" id="10261598at2759"/>
<dbReference type="RefSeq" id="XP_029693592.1">
    <property type="nucleotide sequence ID" value="XM_029837732.1"/>
</dbReference>